<dbReference type="EMBL" id="UXAW01000138">
    <property type="protein sequence ID" value="VDC33949.1"/>
    <property type="molecule type" value="Genomic_DNA"/>
</dbReference>
<evidence type="ECO:0000256" key="1">
    <source>
        <dbReference type="SAM" id="Phobius"/>
    </source>
</evidence>
<keyword evidence="1" id="KW-1133">Transmembrane helix</keyword>
<feature type="transmembrane region" description="Helical" evidence="1">
    <location>
        <begin position="12"/>
        <end position="33"/>
    </location>
</feature>
<accession>A0A3P5XT05</accession>
<evidence type="ECO:0000313" key="2">
    <source>
        <dbReference type="EMBL" id="VDC33949.1"/>
    </source>
</evidence>
<dbReference type="RefSeq" id="WP_267898368.1">
    <property type="nucleotide sequence ID" value="NZ_UXAW01000138.1"/>
</dbReference>
<keyword evidence="3" id="KW-1185">Reference proteome</keyword>
<dbReference type="AlphaFoldDB" id="A0A3P5XT05"/>
<evidence type="ECO:0000313" key="3">
    <source>
        <dbReference type="Proteomes" id="UP000277498"/>
    </source>
</evidence>
<gene>
    <name evidence="2" type="ORF">XINFAN_04150</name>
</gene>
<organism evidence="2 3">
    <name type="scientific">Pseudogemmobacter humi</name>
    <dbReference type="NCBI Taxonomy" id="2483812"/>
    <lineage>
        <taxon>Bacteria</taxon>
        <taxon>Pseudomonadati</taxon>
        <taxon>Pseudomonadota</taxon>
        <taxon>Alphaproteobacteria</taxon>
        <taxon>Rhodobacterales</taxon>
        <taxon>Paracoccaceae</taxon>
        <taxon>Pseudogemmobacter</taxon>
    </lineage>
</organism>
<protein>
    <submittedName>
        <fullName evidence="2">Uncharacterized protein</fullName>
    </submittedName>
</protein>
<proteinExistence type="predicted"/>
<sequence>MKYQLLTRAMTSVLPLVLGFLGGVSSTFFPLYFSAFCGGAA</sequence>
<dbReference type="Proteomes" id="UP000277498">
    <property type="component" value="Unassembled WGS sequence"/>
</dbReference>
<keyword evidence="1" id="KW-0812">Transmembrane</keyword>
<reference evidence="2 3" key="1">
    <citation type="submission" date="2018-11" db="EMBL/GenBank/DDBJ databases">
        <authorList>
            <person name="Criscuolo A."/>
        </authorList>
    </citation>
    <scope>NUCLEOTIDE SEQUENCE [LARGE SCALE GENOMIC DNA]</scope>
    <source>
        <strain evidence="2">ACIP111625</strain>
    </source>
</reference>
<name>A0A3P5XT05_9RHOB</name>
<keyword evidence="1" id="KW-0472">Membrane</keyword>